<organism evidence="1 2">
    <name type="scientific">Trifolium medium</name>
    <dbReference type="NCBI Taxonomy" id="97028"/>
    <lineage>
        <taxon>Eukaryota</taxon>
        <taxon>Viridiplantae</taxon>
        <taxon>Streptophyta</taxon>
        <taxon>Embryophyta</taxon>
        <taxon>Tracheophyta</taxon>
        <taxon>Spermatophyta</taxon>
        <taxon>Magnoliopsida</taxon>
        <taxon>eudicotyledons</taxon>
        <taxon>Gunneridae</taxon>
        <taxon>Pentapetalae</taxon>
        <taxon>rosids</taxon>
        <taxon>fabids</taxon>
        <taxon>Fabales</taxon>
        <taxon>Fabaceae</taxon>
        <taxon>Papilionoideae</taxon>
        <taxon>50 kb inversion clade</taxon>
        <taxon>NPAAA clade</taxon>
        <taxon>Hologalegina</taxon>
        <taxon>IRL clade</taxon>
        <taxon>Trifolieae</taxon>
        <taxon>Trifolium</taxon>
    </lineage>
</organism>
<keyword evidence="2" id="KW-1185">Reference proteome</keyword>
<evidence type="ECO:0000313" key="2">
    <source>
        <dbReference type="Proteomes" id="UP000265520"/>
    </source>
</evidence>
<proteinExistence type="predicted"/>
<name>A0A392QEH5_9FABA</name>
<protein>
    <submittedName>
        <fullName evidence="1">Uncharacterized protein</fullName>
    </submittedName>
</protein>
<feature type="non-terminal residue" evidence="1">
    <location>
        <position position="1"/>
    </location>
</feature>
<dbReference type="Proteomes" id="UP000265520">
    <property type="component" value="Unassembled WGS sequence"/>
</dbReference>
<dbReference type="AlphaFoldDB" id="A0A392QEH5"/>
<sequence length="21" mass="2237">CLLVPIDALIEVLKKEGLNGV</sequence>
<accession>A0A392QEH5</accession>
<evidence type="ECO:0000313" key="1">
    <source>
        <dbReference type="EMBL" id="MCI22252.1"/>
    </source>
</evidence>
<dbReference type="EMBL" id="LXQA010129427">
    <property type="protein sequence ID" value="MCI22252.1"/>
    <property type="molecule type" value="Genomic_DNA"/>
</dbReference>
<reference evidence="1 2" key="1">
    <citation type="journal article" date="2018" name="Front. Plant Sci.">
        <title>Red Clover (Trifolium pratense) and Zigzag Clover (T. medium) - A Picture of Genomic Similarities and Differences.</title>
        <authorList>
            <person name="Dluhosova J."/>
            <person name="Istvanek J."/>
            <person name="Nedelnik J."/>
            <person name="Repkova J."/>
        </authorList>
    </citation>
    <scope>NUCLEOTIDE SEQUENCE [LARGE SCALE GENOMIC DNA]</scope>
    <source>
        <strain evidence="2">cv. 10/8</strain>
        <tissue evidence="1">Leaf</tissue>
    </source>
</reference>
<comment type="caution">
    <text evidence="1">The sequence shown here is derived from an EMBL/GenBank/DDBJ whole genome shotgun (WGS) entry which is preliminary data.</text>
</comment>